<evidence type="ECO:0000256" key="1">
    <source>
        <dbReference type="ARBA" id="ARBA00022801"/>
    </source>
</evidence>
<evidence type="ECO:0000256" key="4">
    <source>
        <dbReference type="PIRSR" id="PIRSR000915-2"/>
    </source>
</evidence>
<dbReference type="NCBIfam" id="TIGR01460">
    <property type="entry name" value="HAD-SF-IIA"/>
    <property type="match status" value="1"/>
</dbReference>
<feature type="binding site" evidence="5">
    <location>
        <position position="29"/>
    </location>
    <ligand>
        <name>Mg(2+)</name>
        <dbReference type="ChEBI" id="CHEBI:18420"/>
    </ligand>
</feature>
<dbReference type="Pfam" id="PF13242">
    <property type="entry name" value="Hydrolase_like"/>
    <property type="match status" value="1"/>
</dbReference>
<comment type="caution">
    <text evidence="6">The sequence shown here is derived from an EMBL/GenBank/DDBJ whole genome shotgun (WGS) entry which is preliminary data.</text>
</comment>
<dbReference type="GO" id="GO:0046872">
    <property type="term" value="F:metal ion binding"/>
    <property type="evidence" value="ECO:0007669"/>
    <property type="project" value="UniProtKB-KW"/>
</dbReference>
<accession>A0A6L2PSY5</accession>
<dbReference type="NCBIfam" id="TIGR01452">
    <property type="entry name" value="PGP_euk"/>
    <property type="match status" value="1"/>
</dbReference>
<dbReference type="Proteomes" id="UP000502823">
    <property type="component" value="Unassembled WGS sequence"/>
</dbReference>
<evidence type="ECO:0000313" key="6">
    <source>
        <dbReference type="EMBL" id="GFG35743.1"/>
    </source>
</evidence>
<dbReference type="GO" id="GO:0005737">
    <property type="term" value="C:cytoplasm"/>
    <property type="evidence" value="ECO:0007669"/>
    <property type="project" value="TreeGrafter"/>
</dbReference>
<evidence type="ECO:0000313" key="7">
    <source>
        <dbReference type="Proteomes" id="UP000502823"/>
    </source>
</evidence>
<comment type="cofactor">
    <cofactor evidence="5">
        <name>Mg(2+)</name>
        <dbReference type="ChEBI" id="CHEBI:18420"/>
    </cofactor>
    <text evidence="5">Divalent metal ions. Mg(2+) is the most effective.</text>
</comment>
<feature type="active site" description="Nucleophile" evidence="3">
    <location>
        <position position="29"/>
    </location>
</feature>
<keyword evidence="1 2" id="KW-0378">Hydrolase</keyword>
<feature type="binding site" evidence="5">
    <location>
        <position position="31"/>
    </location>
    <ligand>
        <name>Mg(2+)</name>
        <dbReference type="ChEBI" id="CHEBI:18420"/>
    </ligand>
</feature>
<feature type="binding site" evidence="4">
    <location>
        <begin position="62"/>
        <end position="64"/>
    </location>
    <ligand>
        <name>substrate</name>
    </ligand>
</feature>
<evidence type="ECO:0000256" key="3">
    <source>
        <dbReference type="PIRSR" id="PIRSR000915-1"/>
    </source>
</evidence>
<dbReference type="InParanoid" id="A0A6L2PSY5"/>
<dbReference type="OrthoDB" id="413953at2759"/>
<protein>
    <submittedName>
        <fullName evidence="6">Uncharacterized protein</fullName>
    </submittedName>
</protein>
<reference evidence="7" key="1">
    <citation type="submission" date="2020-01" db="EMBL/GenBank/DDBJ databases">
        <title>Draft genome sequence of the Termite Coptotermes fromosanus.</title>
        <authorList>
            <person name="Itakura S."/>
            <person name="Yosikawa Y."/>
            <person name="Umezawa K."/>
        </authorList>
    </citation>
    <scope>NUCLEOTIDE SEQUENCE [LARGE SCALE GENOMIC DNA]</scope>
</reference>
<sequence>MAHNLRDISSFNEEEMDAFLASFDTVLTDCDGVLWIGNTPLEGSVQVINRFKELGKKVFLVSNNCISTVNQYMRKIKKFGLHVTEDEVIIPTLVAISYLKEQNLKKKAYILSSSAMKEMLESSDIICSSDVGPDHAVKNVEEFKAEIQNLDQEVGAVVVDFDANINYIKMMKAVLHLRDPQCLFVAGATDVFVPAEDVTVIGPGCFISTIEMLSGRKAVVAGKPGSLIKDFISKRHPLNPERTLMIGDSISTDMQLATNCGFQKLLVLSGFSALEDTKEDSTNLPHYYAKTLGHLLPLLPSI</sequence>
<evidence type="ECO:0000256" key="5">
    <source>
        <dbReference type="PIRSR" id="PIRSR000915-3"/>
    </source>
</evidence>
<dbReference type="Pfam" id="PF13344">
    <property type="entry name" value="Hydrolase_6"/>
    <property type="match status" value="1"/>
</dbReference>
<feature type="binding site" evidence="4">
    <location>
        <position position="223"/>
    </location>
    <ligand>
        <name>substrate</name>
    </ligand>
</feature>
<name>A0A6L2PSY5_COPFO</name>
<dbReference type="InterPro" id="IPR023214">
    <property type="entry name" value="HAD_sf"/>
</dbReference>
<dbReference type="PANTHER" id="PTHR19288:SF4">
    <property type="entry name" value="RE04130P-RELATED"/>
    <property type="match status" value="1"/>
</dbReference>
<keyword evidence="5" id="KW-0460">Magnesium</keyword>
<dbReference type="InterPro" id="IPR006357">
    <property type="entry name" value="HAD-SF_hydro_IIA"/>
</dbReference>
<dbReference type="Gene3D" id="3.40.50.1000">
    <property type="entry name" value="HAD superfamily/HAD-like"/>
    <property type="match status" value="2"/>
</dbReference>
<evidence type="ECO:0000256" key="2">
    <source>
        <dbReference type="PIRNR" id="PIRNR000915"/>
    </source>
</evidence>
<feature type="active site" description="Proton donor" evidence="3">
    <location>
        <position position="31"/>
    </location>
</feature>
<keyword evidence="5" id="KW-0479">Metal-binding</keyword>
<dbReference type="EMBL" id="BLKM01000575">
    <property type="protein sequence ID" value="GFG35743.1"/>
    <property type="molecule type" value="Genomic_DNA"/>
</dbReference>
<dbReference type="InterPro" id="IPR036412">
    <property type="entry name" value="HAD-like_sf"/>
</dbReference>
<dbReference type="PIRSF" id="PIRSF000915">
    <property type="entry name" value="PGP-type_phosphatase"/>
    <property type="match status" value="1"/>
</dbReference>
<keyword evidence="7" id="KW-1185">Reference proteome</keyword>
<dbReference type="AlphaFoldDB" id="A0A6L2PSY5"/>
<dbReference type="SUPFAM" id="SSF56784">
    <property type="entry name" value="HAD-like"/>
    <property type="match status" value="1"/>
</dbReference>
<dbReference type="GO" id="GO:0016791">
    <property type="term" value="F:phosphatase activity"/>
    <property type="evidence" value="ECO:0007669"/>
    <property type="project" value="InterPro"/>
</dbReference>
<proteinExistence type="inferred from homology"/>
<dbReference type="PANTHER" id="PTHR19288">
    <property type="entry name" value="4-NITROPHENYLPHOSPHATASE-RELATED"/>
    <property type="match status" value="1"/>
</dbReference>
<feature type="binding site" evidence="5">
    <location>
        <position position="248"/>
    </location>
    <ligand>
        <name>Mg(2+)</name>
        <dbReference type="ChEBI" id="CHEBI:18420"/>
    </ligand>
</feature>
<gene>
    <name evidence="6" type="ORF">Cfor_05197</name>
</gene>
<organism evidence="6 7">
    <name type="scientific">Coptotermes formosanus</name>
    <name type="common">Formosan subterranean termite</name>
    <dbReference type="NCBI Taxonomy" id="36987"/>
    <lineage>
        <taxon>Eukaryota</taxon>
        <taxon>Metazoa</taxon>
        <taxon>Ecdysozoa</taxon>
        <taxon>Arthropoda</taxon>
        <taxon>Hexapoda</taxon>
        <taxon>Insecta</taxon>
        <taxon>Pterygota</taxon>
        <taxon>Neoptera</taxon>
        <taxon>Polyneoptera</taxon>
        <taxon>Dictyoptera</taxon>
        <taxon>Blattodea</taxon>
        <taxon>Blattoidea</taxon>
        <taxon>Termitoidae</taxon>
        <taxon>Rhinotermitidae</taxon>
        <taxon>Coptotermes</taxon>
    </lineage>
</organism>
<comment type="similarity">
    <text evidence="2">Belongs to the HAD-like hydrolase superfamily.</text>
</comment>
<dbReference type="InterPro" id="IPR006349">
    <property type="entry name" value="PGP_euk"/>
</dbReference>